<dbReference type="EMBL" id="JBBPBN010000019">
    <property type="protein sequence ID" value="KAK9018187.1"/>
    <property type="molecule type" value="Genomic_DNA"/>
</dbReference>
<feature type="region of interest" description="Disordered" evidence="1">
    <location>
        <begin position="224"/>
        <end position="243"/>
    </location>
</feature>
<dbReference type="Proteomes" id="UP001396334">
    <property type="component" value="Unassembled WGS sequence"/>
</dbReference>
<reference evidence="2 3" key="1">
    <citation type="journal article" date="2024" name="G3 (Bethesda)">
        <title>Genome assembly of Hibiscus sabdariffa L. provides insights into metabolisms of medicinal natural products.</title>
        <authorList>
            <person name="Kim T."/>
        </authorList>
    </citation>
    <scope>NUCLEOTIDE SEQUENCE [LARGE SCALE GENOMIC DNA]</scope>
    <source>
        <strain evidence="2">TK-2024</strain>
        <tissue evidence="2">Old leaves</tissue>
    </source>
</reference>
<feature type="compositionally biased region" description="Acidic residues" evidence="1">
    <location>
        <begin position="11"/>
        <end position="27"/>
    </location>
</feature>
<gene>
    <name evidence="2" type="ORF">V6N11_001166</name>
</gene>
<keyword evidence="3" id="KW-1185">Reference proteome</keyword>
<name>A0ABR2RZR6_9ROSI</name>
<evidence type="ECO:0000313" key="2">
    <source>
        <dbReference type="EMBL" id="KAK9018187.1"/>
    </source>
</evidence>
<sequence>MGDSQANTPMEEQEMDSVVESPIEDSAENTPMEEHEMDCVVEFPIEDSAEKKPMEEEKMDSATTRLVDIGLFWLRTSLQKEVTSYHFFSSLREASKDKSQLVAEVFNHKVNILLEKIETKMERVTVTMKDDSSELYLRAAFERVFQESGIPFSFMEGEEGGCKGHGDAVARHFNKLHTVLCDFKGSLRQLTGSQQKNGQCEGDSDLSQRGNFQAQGRTLLPRGTVQMQSDHSKDIQSEDSTQTPRCKLKAGVAGFQQLDAKEELMQSCRSSLLLS</sequence>
<comment type="caution">
    <text evidence="2">The sequence shown here is derived from an EMBL/GenBank/DDBJ whole genome shotgun (WGS) entry which is preliminary data.</text>
</comment>
<organism evidence="2 3">
    <name type="scientific">Hibiscus sabdariffa</name>
    <name type="common">roselle</name>
    <dbReference type="NCBI Taxonomy" id="183260"/>
    <lineage>
        <taxon>Eukaryota</taxon>
        <taxon>Viridiplantae</taxon>
        <taxon>Streptophyta</taxon>
        <taxon>Embryophyta</taxon>
        <taxon>Tracheophyta</taxon>
        <taxon>Spermatophyta</taxon>
        <taxon>Magnoliopsida</taxon>
        <taxon>eudicotyledons</taxon>
        <taxon>Gunneridae</taxon>
        <taxon>Pentapetalae</taxon>
        <taxon>rosids</taxon>
        <taxon>malvids</taxon>
        <taxon>Malvales</taxon>
        <taxon>Malvaceae</taxon>
        <taxon>Malvoideae</taxon>
        <taxon>Hibiscus</taxon>
    </lineage>
</organism>
<evidence type="ECO:0000256" key="1">
    <source>
        <dbReference type="SAM" id="MobiDB-lite"/>
    </source>
</evidence>
<accession>A0ABR2RZR6</accession>
<feature type="region of interest" description="Disordered" evidence="1">
    <location>
        <begin position="1"/>
        <end position="35"/>
    </location>
</feature>
<feature type="compositionally biased region" description="Polar residues" evidence="1">
    <location>
        <begin position="1"/>
        <end position="10"/>
    </location>
</feature>
<proteinExistence type="predicted"/>
<protein>
    <submittedName>
        <fullName evidence="2">Uncharacterized protein</fullName>
    </submittedName>
</protein>
<evidence type="ECO:0000313" key="3">
    <source>
        <dbReference type="Proteomes" id="UP001396334"/>
    </source>
</evidence>